<feature type="region of interest" description="Disordered" evidence="1">
    <location>
        <begin position="1"/>
        <end position="28"/>
    </location>
</feature>
<protein>
    <recommendedName>
        <fullName evidence="4">WXG100 family type VII secretion target</fullName>
    </recommendedName>
</protein>
<organism evidence="2 3">
    <name type="scientific">Streptomyces oryzae</name>
    <dbReference type="NCBI Taxonomy" id="1434886"/>
    <lineage>
        <taxon>Bacteria</taxon>
        <taxon>Bacillati</taxon>
        <taxon>Actinomycetota</taxon>
        <taxon>Actinomycetes</taxon>
        <taxon>Kitasatosporales</taxon>
        <taxon>Streptomycetaceae</taxon>
        <taxon>Streptomyces</taxon>
    </lineage>
</organism>
<comment type="caution">
    <text evidence="2">The sequence shown here is derived from an EMBL/GenBank/DDBJ whole genome shotgun (WGS) entry which is preliminary data.</text>
</comment>
<evidence type="ECO:0000313" key="2">
    <source>
        <dbReference type="EMBL" id="MBO8196257.1"/>
    </source>
</evidence>
<evidence type="ECO:0000256" key="1">
    <source>
        <dbReference type="SAM" id="MobiDB-lite"/>
    </source>
</evidence>
<gene>
    <name evidence="2" type="ORF">ITI46_32140</name>
</gene>
<evidence type="ECO:0000313" key="3">
    <source>
        <dbReference type="Proteomes" id="UP001519064"/>
    </source>
</evidence>
<reference evidence="2 3" key="1">
    <citation type="submission" date="2020-11" db="EMBL/GenBank/DDBJ databases">
        <title>Streptomyces spirodelae sp. nov., isolated from duckweed.</title>
        <authorList>
            <person name="Saimee Y."/>
            <person name="Duangmal K."/>
        </authorList>
    </citation>
    <scope>NUCLEOTIDE SEQUENCE [LARGE SCALE GENOMIC DNA]</scope>
    <source>
        <strain evidence="2 3">S16-07</strain>
    </source>
</reference>
<dbReference type="Gene3D" id="1.10.287.1060">
    <property type="entry name" value="ESAT-6-like"/>
    <property type="match status" value="1"/>
</dbReference>
<dbReference type="EMBL" id="JADKMA010000275">
    <property type="protein sequence ID" value="MBO8196257.1"/>
    <property type="molecule type" value="Genomic_DNA"/>
</dbReference>
<evidence type="ECO:0008006" key="4">
    <source>
        <dbReference type="Google" id="ProtNLM"/>
    </source>
</evidence>
<keyword evidence="3" id="KW-1185">Reference proteome</keyword>
<accession>A0ABS3XLH9</accession>
<dbReference type="RefSeq" id="WP_209243463.1">
    <property type="nucleotide sequence ID" value="NZ_JADKMA010000275.1"/>
</dbReference>
<name>A0ABS3XLH9_9ACTN</name>
<dbReference type="Proteomes" id="UP001519064">
    <property type="component" value="Unassembled WGS sequence"/>
</dbReference>
<sequence>MGAMRPGETPQQARARAGRLRQHAGQARTLAGSLASTLDSGVAKASADGVWQGPYAERVTGALRNYNSSLEGMANGLRSSAQRWEHEADLLEKEAAAAGTGGG</sequence>
<proteinExistence type="predicted"/>